<name>A0A6S7JJX7_PARCT</name>
<gene>
    <name evidence="1" type="ORF">PACLA_8A005904</name>
</gene>
<reference evidence="1" key="1">
    <citation type="submission" date="2020-04" db="EMBL/GenBank/DDBJ databases">
        <authorList>
            <person name="Alioto T."/>
            <person name="Alioto T."/>
            <person name="Gomez Garrido J."/>
        </authorList>
    </citation>
    <scope>NUCLEOTIDE SEQUENCE</scope>
    <source>
        <strain evidence="1">A484AB</strain>
    </source>
</reference>
<evidence type="ECO:0000313" key="2">
    <source>
        <dbReference type="Proteomes" id="UP001152795"/>
    </source>
</evidence>
<dbReference type="Proteomes" id="UP001152795">
    <property type="component" value="Unassembled WGS sequence"/>
</dbReference>
<proteinExistence type="predicted"/>
<accession>A0A6S7JJX7</accession>
<comment type="caution">
    <text evidence="1">The sequence shown here is derived from an EMBL/GenBank/DDBJ whole genome shotgun (WGS) entry which is preliminary data.</text>
</comment>
<keyword evidence="2" id="KW-1185">Reference proteome</keyword>
<dbReference type="EMBL" id="CACRXK020007187">
    <property type="protein sequence ID" value="CAB4011548.1"/>
    <property type="molecule type" value="Genomic_DNA"/>
</dbReference>
<evidence type="ECO:0000313" key="1">
    <source>
        <dbReference type="EMBL" id="CAB4011548.1"/>
    </source>
</evidence>
<sequence>MGDVKALKRENNELKKRISQLSKDFKSLQLMQDKIAEKCKVYLSSKIPNENDVQFLSNGYD</sequence>
<protein>
    <submittedName>
        <fullName evidence="1">Uncharacterized protein</fullName>
    </submittedName>
</protein>
<organism evidence="1 2">
    <name type="scientific">Paramuricea clavata</name>
    <name type="common">Red gorgonian</name>
    <name type="synonym">Violescent sea-whip</name>
    <dbReference type="NCBI Taxonomy" id="317549"/>
    <lineage>
        <taxon>Eukaryota</taxon>
        <taxon>Metazoa</taxon>
        <taxon>Cnidaria</taxon>
        <taxon>Anthozoa</taxon>
        <taxon>Octocorallia</taxon>
        <taxon>Malacalcyonacea</taxon>
        <taxon>Plexauridae</taxon>
        <taxon>Paramuricea</taxon>
    </lineage>
</organism>
<dbReference type="AlphaFoldDB" id="A0A6S7JJX7"/>
<feature type="non-terminal residue" evidence="1">
    <location>
        <position position="61"/>
    </location>
</feature>